<dbReference type="InterPro" id="IPR050386">
    <property type="entry name" value="Glycosyl_hydrolase_5"/>
</dbReference>
<accession>A0A161VCQ9</accession>
<protein>
    <submittedName>
        <fullName evidence="7">Beta-1,3-glucanase</fullName>
        <ecNumber evidence="7">3.2.1.58</ecNumber>
    </submittedName>
</protein>
<feature type="chain" id="PRO_5007827966" evidence="5">
    <location>
        <begin position="21"/>
        <end position="479"/>
    </location>
</feature>
<evidence type="ECO:0000256" key="4">
    <source>
        <dbReference type="RuleBase" id="RU361153"/>
    </source>
</evidence>
<dbReference type="PANTHER" id="PTHR31297">
    <property type="entry name" value="GLUCAN ENDO-1,6-BETA-GLUCOSIDASE B"/>
    <property type="match status" value="1"/>
</dbReference>
<name>A0A161VCQ9_9BASI</name>
<dbReference type="GO" id="GO:0009986">
    <property type="term" value="C:cell surface"/>
    <property type="evidence" value="ECO:0007669"/>
    <property type="project" value="TreeGrafter"/>
</dbReference>
<dbReference type="InterPro" id="IPR017853">
    <property type="entry name" value="GH"/>
</dbReference>
<dbReference type="GO" id="GO:0009251">
    <property type="term" value="P:glucan catabolic process"/>
    <property type="evidence" value="ECO:0007669"/>
    <property type="project" value="TreeGrafter"/>
</dbReference>
<evidence type="ECO:0000256" key="1">
    <source>
        <dbReference type="ARBA" id="ARBA00005641"/>
    </source>
</evidence>
<sequence>MRALSLLPLPLLLFSAPALSFSHDTHDHESHHPDLFARQLAIDTQAVLDAGYATEPLFLEPEKLEKRAVVPQVFKYGSTKVRGVSLGGWLLLEPFIKPSMFQAVYKTDPRIVDEWSFCKYQDKAVATAALQQHWQTWITEADIRNIAAAGLNHIRIPIGHWAIAKASGEPYIKGSLYYLNAAIGWAAKYDLKVMIDLHGAPGGQNGFDNSGHRLVLKWTSEYNQNRTRSVLQTIAGEYAKAKYRNTVTAIQPVNEPAGFYDGVAEVARKFYKSAYDIIRTPDKKNSNSILYIMHDAFKGPDYWTGFMPSPAYEQVGLDLHYYSVFDSDGISMTDAQRIKHYCALGPIMAKSNRNLYTIVGEWTPSPTDCMNKVPGVYYSATQKNTPIGYGSRYDGTLAGFPKLGSCTGKTGLRGTFSTAFKKTLRKMFEVQTQVYERGSGWIMWTWKTESAHDWSYQAGLAGGWIPRNPTEKLYGNQCA</sequence>
<dbReference type="SUPFAM" id="SSF51445">
    <property type="entry name" value="(Trans)glycosidases"/>
    <property type="match status" value="1"/>
</dbReference>
<dbReference type="Gene3D" id="3.20.20.80">
    <property type="entry name" value="Glycosidases"/>
    <property type="match status" value="1"/>
</dbReference>
<dbReference type="AlphaFoldDB" id="A0A161VCQ9"/>
<evidence type="ECO:0000259" key="6">
    <source>
        <dbReference type="Pfam" id="PF00150"/>
    </source>
</evidence>
<evidence type="ECO:0000256" key="5">
    <source>
        <dbReference type="SAM" id="SignalP"/>
    </source>
</evidence>
<dbReference type="PANTHER" id="PTHR31297:SF42">
    <property type="entry name" value="GLYCOSIDE HYDROLASE FAMILY 5 DOMAIN-CONTAINING PROTEIN"/>
    <property type="match status" value="1"/>
</dbReference>
<dbReference type="InterPro" id="IPR001547">
    <property type="entry name" value="Glyco_hydro_5"/>
</dbReference>
<feature type="non-terminal residue" evidence="7">
    <location>
        <position position="1"/>
    </location>
</feature>
<evidence type="ECO:0000313" key="7">
    <source>
        <dbReference type="EMBL" id="AJA37480.1"/>
    </source>
</evidence>
<dbReference type="Pfam" id="PF00150">
    <property type="entry name" value="Cellulase"/>
    <property type="match status" value="1"/>
</dbReference>
<dbReference type="GO" id="GO:0004338">
    <property type="term" value="F:glucan exo-1,3-beta-glucosidase activity"/>
    <property type="evidence" value="ECO:0007669"/>
    <property type="project" value="UniProtKB-EC"/>
</dbReference>
<keyword evidence="2 4" id="KW-0378">Hydrolase</keyword>
<feature type="signal peptide" evidence="5">
    <location>
        <begin position="1"/>
        <end position="20"/>
    </location>
</feature>
<dbReference type="GO" id="GO:0005576">
    <property type="term" value="C:extracellular region"/>
    <property type="evidence" value="ECO:0007669"/>
    <property type="project" value="TreeGrafter"/>
</dbReference>
<organism evidence="7">
    <name type="scientific">Glaciozyma antarctica</name>
    <dbReference type="NCBI Taxonomy" id="105987"/>
    <lineage>
        <taxon>Eukaryota</taxon>
        <taxon>Fungi</taxon>
        <taxon>Dikarya</taxon>
        <taxon>Basidiomycota</taxon>
        <taxon>Pucciniomycotina</taxon>
        <taxon>Microbotryomycetes</taxon>
        <taxon>Kriegeriales</taxon>
        <taxon>Camptobasidiaceae</taxon>
        <taxon>Glaciozyma</taxon>
    </lineage>
</organism>
<evidence type="ECO:0000256" key="3">
    <source>
        <dbReference type="ARBA" id="ARBA00023295"/>
    </source>
</evidence>
<reference evidence="7" key="1">
    <citation type="submission" date="2014-02" db="EMBL/GenBank/DDBJ databases">
        <title>Cold-adapted beta-1,3-glucanase from Glaciozyma antarctica PI12: Cloning, expression, and enzymatic characterization.</title>
        <authorList>
            <person name="Mohammadi S."/>
            <person name="Illias R.M.D."/>
            <person name="Mahadi N.M."/>
            <person name="Abu Bakar F.D."/>
            <person name="Abdul Murad A.M."/>
        </authorList>
    </citation>
    <scope>NUCLEOTIDE SEQUENCE</scope>
    <source>
        <strain evidence="7">PI12</strain>
    </source>
</reference>
<keyword evidence="5" id="KW-0732">Signal</keyword>
<dbReference type="EMBL" id="KJ436377">
    <property type="protein sequence ID" value="AJA37480.1"/>
    <property type="molecule type" value="mRNA"/>
</dbReference>
<keyword evidence="3 4" id="KW-0326">Glycosidase</keyword>
<dbReference type="EC" id="3.2.1.58" evidence="7"/>
<evidence type="ECO:0000256" key="2">
    <source>
        <dbReference type="ARBA" id="ARBA00022801"/>
    </source>
</evidence>
<feature type="domain" description="Glycoside hydrolase family 5" evidence="6">
    <location>
        <begin position="121"/>
        <end position="363"/>
    </location>
</feature>
<proteinExistence type="evidence at transcript level"/>
<comment type="similarity">
    <text evidence="1 4">Belongs to the glycosyl hydrolase 5 (cellulase A) family.</text>
</comment>